<dbReference type="Proteomes" id="UP000244932">
    <property type="component" value="Unassembled WGS sequence"/>
</dbReference>
<proteinExistence type="predicted"/>
<evidence type="ECO:0000313" key="3">
    <source>
        <dbReference type="Proteomes" id="UP000244932"/>
    </source>
</evidence>
<dbReference type="RefSeq" id="WP_108783862.1">
    <property type="nucleotide sequence ID" value="NZ_OMKW01000005.1"/>
</dbReference>
<keyword evidence="1" id="KW-0732">Signal</keyword>
<dbReference type="InterPro" id="IPR036412">
    <property type="entry name" value="HAD-like_sf"/>
</dbReference>
<dbReference type="EMBL" id="OMKW01000005">
    <property type="protein sequence ID" value="SPF31147.1"/>
    <property type="molecule type" value="Genomic_DNA"/>
</dbReference>
<name>A0A2R8AG24_9RHOB</name>
<evidence type="ECO:0000256" key="1">
    <source>
        <dbReference type="ARBA" id="ARBA00022729"/>
    </source>
</evidence>
<accession>A0A2R8AG24</accession>
<dbReference type="Pfam" id="PF11019">
    <property type="entry name" value="DUF2608"/>
    <property type="match status" value="1"/>
</dbReference>
<sequence length="320" mass="34039">MTVDLLRNISLTVICASAQPALGEASFSTAHSFEEIVEELTADDPGADLSNLLVVMDDDDTLTMMPCPVPTSPSQCQYLGGPAWFSWQSDLNEMSNGGALLPGQIAATDAQLYPISDLLLTLNNMDYADPSIPDALRQLTRMGAKLLVITARDTDVVSATQGQFDHLSIPNEGSLLEMISGNAPVWQASGVPSMAGTEGAGFCDITTPVAYQDGIVYATGQNKGEVLNCFLGKAEVTSIDQIIFIDDTMANVQDVYNSFLDSPDYDVAAVHLTQLAAHKQAFGPTTGTSELTEYQIAATLRWQHISSALALTLLSPAGLD</sequence>
<evidence type="ECO:0000313" key="2">
    <source>
        <dbReference type="EMBL" id="SPF31147.1"/>
    </source>
</evidence>
<dbReference type="AlphaFoldDB" id="A0A2R8AG24"/>
<protein>
    <submittedName>
        <fullName evidence="2">Uncharacterized protein</fullName>
    </submittedName>
</protein>
<organism evidence="2 3">
    <name type="scientific">Pontivivens insulae</name>
    <dbReference type="NCBI Taxonomy" id="1639689"/>
    <lineage>
        <taxon>Bacteria</taxon>
        <taxon>Pseudomonadati</taxon>
        <taxon>Pseudomonadota</taxon>
        <taxon>Alphaproteobacteria</taxon>
        <taxon>Rhodobacterales</taxon>
        <taxon>Paracoccaceae</taxon>
        <taxon>Pontivivens</taxon>
    </lineage>
</organism>
<keyword evidence="3" id="KW-1185">Reference proteome</keyword>
<reference evidence="2 3" key="1">
    <citation type="submission" date="2018-03" db="EMBL/GenBank/DDBJ databases">
        <authorList>
            <person name="Keele B.F."/>
        </authorList>
    </citation>
    <scope>NUCLEOTIDE SEQUENCE [LARGE SCALE GENOMIC DNA]</scope>
    <source>
        <strain evidence="2 3">CeCT 8812</strain>
    </source>
</reference>
<dbReference type="InterPro" id="IPR022565">
    <property type="entry name" value="DUF2608"/>
</dbReference>
<dbReference type="SUPFAM" id="SSF56784">
    <property type="entry name" value="HAD-like"/>
    <property type="match status" value="1"/>
</dbReference>
<gene>
    <name evidence="2" type="ORF">POI8812_03498</name>
</gene>